<name>A0ACC1T1S2_9APHY</name>
<sequence length="472" mass="53408">MALTCRCFYEPAMEARWESIEGYELLMACFPQDVWNVSKDGEFISPPHPPSRTDWDRFLALSKHVRRLEALHSKRRSGFSINYSIAALRFLNIHRPVMKLFPNVRELHWTSDFGAEYASVLIGPLLHIADVSADDKSCAFILQALANDASSLQTLSITVEDRVPNISDVFKKSGHLFRSLQYLDCEKEFLSIDAIIRLSTIPLLQSISCSIELPESERDLAIPSAQDPKFFPSLRVLSFSVRTISPWVVALLQACTSPDLREVWVGIDDYPSREDLSHMFGALALHRALETIMLLPLIHKPASIGPGYVLKQSDITPLFACRSLQFLTLLDFAYNFDDNSLENMAIVWPHLRSIHVGICYAQSSPTRISLKTLHAFSTHCSELHTVTVPISFELVSEEDMRRFRPQPCLSLQSIGVDYRTPISDKNLLAAFVSALFPHASIHNSRALWQRGASNSPWEEINELLKRSRLVQT</sequence>
<proteinExistence type="predicted"/>
<keyword evidence="2" id="KW-1185">Reference proteome</keyword>
<dbReference type="Proteomes" id="UP001148662">
    <property type="component" value="Unassembled WGS sequence"/>
</dbReference>
<accession>A0ACC1T1S2</accession>
<dbReference type="EMBL" id="JANHOG010000864">
    <property type="protein sequence ID" value="KAJ3551104.1"/>
    <property type="molecule type" value="Genomic_DNA"/>
</dbReference>
<gene>
    <name evidence="1" type="ORF">NM688_g4929</name>
</gene>
<organism evidence="1 2">
    <name type="scientific">Phlebia brevispora</name>
    <dbReference type="NCBI Taxonomy" id="194682"/>
    <lineage>
        <taxon>Eukaryota</taxon>
        <taxon>Fungi</taxon>
        <taxon>Dikarya</taxon>
        <taxon>Basidiomycota</taxon>
        <taxon>Agaricomycotina</taxon>
        <taxon>Agaricomycetes</taxon>
        <taxon>Polyporales</taxon>
        <taxon>Meruliaceae</taxon>
        <taxon>Phlebia</taxon>
    </lineage>
</organism>
<evidence type="ECO:0000313" key="2">
    <source>
        <dbReference type="Proteomes" id="UP001148662"/>
    </source>
</evidence>
<evidence type="ECO:0000313" key="1">
    <source>
        <dbReference type="EMBL" id="KAJ3551104.1"/>
    </source>
</evidence>
<comment type="caution">
    <text evidence="1">The sequence shown here is derived from an EMBL/GenBank/DDBJ whole genome shotgun (WGS) entry which is preliminary data.</text>
</comment>
<reference evidence="1" key="1">
    <citation type="submission" date="2022-07" db="EMBL/GenBank/DDBJ databases">
        <title>Genome Sequence of Phlebia brevispora.</title>
        <authorList>
            <person name="Buettner E."/>
        </authorList>
    </citation>
    <scope>NUCLEOTIDE SEQUENCE</scope>
    <source>
        <strain evidence="1">MPL23</strain>
    </source>
</reference>
<protein>
    <submittedName>
        <fullName evidence="1">Uncharacterized protein</fullName>
    </submittedName>
</protein>